<sequence>MERIIEVCEENTWYLNHHDRWLWIWDLVFGAQGSYKNFYLPKDWLKVDSLQKAMLG</sequence>
<protein>
    <submittedName>
        <fullName evidence="1">Uncharacterized protein</fullName>
    </submittedName>
</protein>
<dbReference type="Proteomes" id="UP000800092">
    <property type="component" value="Unassembled WGS sequence"/>
</dbReference>
<name>A0A6A6GTA4_VIRVR</name>
<accession>A0A6A6GTA4</accession>
<dbReference type="EMBL" id="ML991887">
    <property type="protein sequence ID" value="KAF2228859.1"/>
    <property type="molecule type" value="Genomic_DNA"/>
</dbReference>
<organism evidence="1 2">
    <name type="scientific">Viridothelium virens</name>
    <name type="common">Speckled blister lichen</name>
    <name type="synonym">Trypethelium virens</name>
    <dbReference type="NCBI Taxonomy" id="1048519"/>
    <lineage>
        <taxon>Eukaryota</taxon>
        <taxon>Fungi</taxon>
        <taxon>Dikarya</taxon>
        <taxon>Ascomycota</taxon>
        <taxon>Pezizomycotina</taxon>
        <taxon>Dothideomycetes</taxon>
        <taxon>Dothideomycetes incertae sedis</taxon>
        <taxon>Trypetheliales</taxon>
        <taxon>Trypetheliaceae</taxon>
        <taxon>Viridothelium</taxon>
    </lineage>
</organism>
<gene>
    <name evidence="1" type="ORF">EV356DRAFT_36492</name>
</gene>
<dbReference type="AlphaFoldDB" id="A0A6A6GTA4"/>
<proteinExistence type="predicted"/>
<reference evidence="1" key="1">
    <citation type="journal article" date="2020" name="Stud. Mycol.">
        <title>101 Dothideomycetes genomes: a test case for predicting lifestyles and emergence of pathogens.</title>
        <authorList>
            <person name="Haridas S."/>
            <person name="Albert R."/>
            <person name="Binder M."/>
            <person name="Bloem J."/>
            <person name="Labutti K."/>
            <person name="Salamov A."/>
            <person name="Andreopoulos B."/>
            <person name="Baker S."/>
            <person name="Barry K."/>
            <person name="Bills G."/>
            <person name="Bluhm B."/>
            <person name="Cannon C."/>
            <person name="Castanera R."/>
            <person name="Culley D."/>
            <person name="Daum C."/>
            <person name="Ezra D."/>
            <person name="Gonzalez J."/>
            <person name="Henrissat B."/>
            <person name="Kuo A."/>
            <person name="Liang C."/>
            <person name="Lipzen A."/>
            <person name="Lutzoni F."/>
            <person name="Magnuson J."/>
            <person name="Mondo S."/>
            <person name="Nolan M."/>
            <person name="Ohm R."/>
            <person name="Pangilinan J."/>
            <person name="Park H.-J."/>
            <person name="Ramirez L."/>
            <person name="Alfaro M."/>
            <person name="Sun H."/>
            <person name="Tritt A."/>
            <person name="Yoshinaga Y."/>
            <person name="Zwiers L.-H."/>
            <person name="Turgeon B."/>
            <person name="Goodwin S."/>
            <person name="Spatafora J."/>
            <person name="Crous P."/>
            <person name="Grigoriev I."/>
        </authorList>
    </citation>
    <scope>NUCLEOTIDE SEQUENCE</scope>
    <source>
        <strain evidence="1">Tuck. ex Michener</strain>
    </source>
</reference>
<evidence type="ECO:0000313" key="1">
    <source>
        <dbReference type="EMBL" id="KAF2228859.1"/>
    </source>
</evidence>
<keyword evidence="2" id="KW-1185">Reference proteome</keyword>
<evidence type="ECO:0000313" key="2">
    <source>
        <dbReference type="Proteomes" id="UP000800092"/>
    </source>
</evidence>